<dbReference type="PANTHER" id="PTHR46532:SF13">
    <property type="entry name" value="CYTOPLASMIC DYNEIN 1 HEAVY CHAIN 1"/>
    <property type="match status" value="1"/>
</dbReference>
<dbReference type="GO" id="GO:0005858">
    <property type="term" value="C:axonemal dynein complex"/>
    <property type="evidence" value="ECO:0007669"/>
    <property type="project" value="TreeGrafter"/>
</dbReference>
<dbReference type="GO" id="GO:0051959">
    <property type="term" value="F:dynein light intermediate chain binding"/>
    <property type="evidence" value="ECO:0007669"/>
    <property type="project" value="InterPro"/>
</dbReference>
<reference evidence="2 3" key="2">
    <citation type="submission" date="2018-11" db="EMBL/GenBank/DDBJ databases">
        <authorList>
            <consortium name="Pathogen Informatics"/>
        </authorList>
    </citation>
    <scope>NUCLEOTIDE SEQUENCE [LARGE SCALE GENOMIC DNA]</scope>
    <source>
        <strain evidence="2 3">Egypt</strain>
    </source>
</reference>
<accession>A0A183AWK3</accession>
<dbReference type="EMBL" id="UZAN01050647">
    <property type="protein sequence ID" value="VDP88362.1"/>
    <property type="molecule type" value="Genomic_DNA"/>
</dbReference>
<evidence type="ECO:0000313" key="4">
    <source>
        <dbReference type="WBParaSite" id="ECPE_0001137301-mRNA-1"/>
    </source>
</evidence>
<evidence type="ECO:0000259" key="1">
    <source>
        <dbReference type="Pfam" id="PF08385"/>
    </source>
</evidence>
<dbReference type="Pfam" id="PF08385">
    <property type="entry name" value="DHC_N1"/>
    <property type="match status" value="1"/>
</dbReference>
<name>A0A183AWK3_9TREM</name>
<dbReference type="GO" id="GO:0007018">
    <property type="term" value="P:microtubule-based movement"/>
    <property type="evidence" value="ECO:0007669"/>
    <property type="project" value="InterPro"/>
</dbReference>
<protein>
    <submittedName>
        <fullName evidence="4">DHC_N1 domain-containing protein</fullName>
    </submittedName>
</protein>
<feature type="domain" description="Dynein heavy chain tail" evidence="1">
    <location>
        <begin position="89"/>
        <end position="195"/>
    </location>
</feature>
<dbReference type="PANTHER" id="PTHR46532">
    <property type="entry name" value="MALE FERTILITY FACTOR KL5"/>
    <property type="match status" value="1"/>
</dbReference>
<evidence type="ECO:0000313" key="2">
    <source>
        <dbReference type="EMBL" id="VDP88362.1"/>
    </source>
</evidence>
<dbReference type="Proteomes" id="UP000272942">
    <property type="component" value="Unassembled WGS sequence"/>
</dbReference>
<proteinExistence type="predicted"/>
<gene>
    <name evidence="2" type="ORF">ECPE_LOCUS11338</name>
</gene>
<reference evidence="4" key="1">
    <citation type="submission" date="2016-06" db="UniProtKB">
        <authorList>
            <consortium name="WormBaseParasite"/>
        </authorList>
    </citation>
    <scope>IDENTIFICATION</scope>
</reference>
<dbReference type="OrthoDB" id="286107at2759"/>
<dbReference type="GO" id="GO:0045505">
    <property type="term" value="F:dynein intermediate chain binding"/>
    <property type="evidence" value="ECO:0007669"/>
    <property type="project" value="InterPro"/>
</dbReference>
<dbReference type="AlphaFoldDB" id="A0A183AWK3"/>
<organism evidence="4">
    <name type="scientific">Echinostoma caproni</name>
    <dbReference type="NCBI Taxonomy" id="27848"/>
    <lineage>
        <taxon>Eukaryota</taxon>
        <taxon>Metazoa</taxon>
        <taxon>Spiralia</taxon>
        <taxon>Lophotrochozoa</taxon>
        <taxon>Platyhelminthes</taxon>
        <taxon>Trematoda</taxon>
        <taxon>Digenea</taxon>
        <taxon>Plagiorchiida</taxon>
        <taxon>Echinostomata</taxon>
        <taxon>Echinostomatoidea</taxon>
        <taxon>Echinostomatidae</taxon>
        <taxon>Echinostoma</taxon>
    </lineage>
</organism>
<evidence type="ECO:0000313" key="3">
    <source>
        <dbReference type="Proteomes" id="UP000272942"/>
    </source>
</evidence>
<keyword evidence="3" id="KW-1185">Reference proteome</keyword>
<dbReference type="InterPro" id="IPR026983">
    <property type="entry name" value="DHC"/>
</dbReference>
<dbReference type="InterPro" id="IPR013594">
    <property type="entry name" value="Dynein_heavy_tail"/>
</dbReference>
<dbReference type="WBParaSite" id="ECPE_0001137301-mRNA-1">
    <property type="protein sequence ID" value="ECPE_0001137301-mRNA-1"/>
    <property type="gene ID" value="ECPE_0001137301"/>
</dbReference>
<sequence length="321" mass="36450">MSHFNPRGRTNAVLMRTRYSGLDTSPITIPLDEEFVKPVKRQTSSNKGPNDHGLTQNASMPTCLHANWWMPHASLIKKMSSMSSSVIIFSIEPPPFGRPYVNMDPEVIGLLREIECLDKLQCPIPRIAEEFWLKASILKENYEQLKLMCNEYVRITKLVPPNLTLLISPTVQRLNRALQPGIVLHNWSSVSLKSYIQEVSQELSRLERILDQANQILEHRISAVLKRIAQCQLLSLPDDPNSPLEMIELVRQTRQQTRKAAEEIDALSSSALCAAVEYVNGLLVDYDAFIQRNNLGPRIAEELRLKRSYIEGTKDPANKGR</sequence>